<comment type="similarity">
    <text evidence="2">Belongs to the eukaryotic RPC9 RNA polymerase subunit family.</text>
</comment>
<evidence type="ECO:0000256" key="6">
    <source>
        <dbReference type="ARBA" id="ARBA00023242"/>
    </source>
</evidence>
<dbReference type="GO" id="GO:0005666">
    <property type="term" value="C:RNA polymerase III complex"/>
    <property type="evidence" value="ECO:0007669"/>
    <property type="project" value="InterPro"/>
</dbReference>
<dbReference type="Pfam" id="PF03874">
    <property type="entry name" value="RNA_pol_Rpb4"/>
    <property type="match status" value="1"/>
</dbReference>
<dbReference type="PANTHER" id="PTHR15561">
    <property type="entry name" value="CALCITONIN GENE-RELATED PEPTIDE-RECEPTOR COMPONENT PROTEIN"/>
    <property type="match status" value="1"/>
</dbReference>
<dbReference type="GO" id="GO:0006384">
    <property type="term" value="P:transcription initiation at RNA polymerase III promoter"/>
    <property type="evidence" value="ECO:0007669"/>
    <property type="project" value="InterPro"/>
</dbReference>
<reference evidence="8" key="1">
    <citation type="submission" date="2020-05" db="EMBL/GenBank/DDBJ databases">
        <title>Phylogenomic resolution of chytrid fungi.</title>
        <authorList>
            <person name="Stajich J.E."/>
            <person name="Amses K."/>
            <person name="Simmons R."/>
            <person name="Seto K."/>
            <person name="Myers J."/>
            <person name="Bonds A."/>
            <person name="Quandt C.A."/>
            <person name="Barry K."/>
            <person name="Liu P."/>
            <person name="Grigoriev I."/>
            <person name="Longcore J.E."/>
            <person name="James T.Y."/>
        </authorList>
    </citation>
    <scope>NUCLEOTIDE SEQUENCE</scope>
    <source>
        <strain evidence="8">PLAUS21</strain>
    </source>
</reference>
<organism evidence="8 9">
    <name type="scientific">Boothiomyces macroporosus</name>
    <dbReference type="NCBI Taxonomy" id="261099"/>
    <lineage>
        <taxon>Eukaryota</taxon>
        <taxon>Fungi</taxon>
        <taxon>Fungi incertae sedis</taxon>
        <taxon>Chytridiomycota</taxon>
        <taxon>Chytridiomycota incertae sedis</taxon>
        <taxon>Chytridiomycetes</taxon>
        <taxon>Rhizophydiales</taxon>
        <taxon>Terramycetaceae</taxon>
        <taxon>Boothiomyces</taxon>
    </lineage>
</organism>
<dbReference type="InterPro" id="IPR038324">
    <property type="entry name" value="Rpb4/RPC9_sf"/>
</dbReference>
<dbReference type="GO" id="GO:0000166">
    <property type="term" value="F:nucleotide binding"/>
    <property type="evidence" value="ECO:0007669"/>
    <property type="project" value="InterPro"/>
</dbReference>
<comment type="caution">
    <text evidence="8">The sequence shown here is derived from an EMBL/GenBank/DDBJ whole genome shotgun (WGS) entry which is preliminary data.</text>
</comment>
<dbReference type="Proteomes" id="UP001210925">
    <property type="component" value="Unassembled WGS sequence"/>
</dbReference>
<dbReference type="Gene3D" id="1.20.1250.40">
    <property type="match status" value="1"/>
</dbReference>
<dbReference type="SUPFAM" id="SSF47819">
    <property type="entry name" value="HRDC-like"/>
    <property type="match status" value="1"/>
</dbReference>
<evidence type="ECO:0000259" key="7">
    <source>
        <dbReference type="SMART" id="SM00657"/>
    </source>
</evidence>
<proteinExistence type="inferred from homology"/>
<name>A0AAD5UIH5_9FUNG</name>
<keyword evidence="4" id="KW-0240">DNA-directed RNA polymerase</keyword>
<dbReference type="InterPro" id="IPR019564">
    <property type="entry name" value="Sam37/metaxin_N"/>
</dbReference>
<evidence type="ECO:0000256" key="1">
    <source>
        <dbReference type="ARBA" id="ARBA00004123"/>
    </source>
</evidence>
<dbReference type="AlphaFoldDB" id="A0AAD5UIH5"/>
<dbReference type="InterPro" id="IPR006590">
    <property type="entry name" value="RNA_pol_Rpb4/RPC9_core"/>
</dbReference>
<evidence type="ECO:0000256" key="5">
    <source>
        <dbReference type="ARBA" id="ARBA00023163"/>
    </source>
</evidence>
<dbReference type="InterPro" id="IPR038846">
    <property type="entry name" value="RPC9"/>
</dbReference>
<dbReference type="CDD" id="cd03054">
    <property type="entry name" value="GST_N_Metaxin"/>
    <property type="match status" value="1"/>
</dbReference>
<keyword evidence="6" id="KW-0539">Nucleus</keyword>
<evidence type="ECO:0000313" key="8">
    <source>
        <dbReference type="EMBL" id="KAJ3256836.1"/>
    </source>
</evidence>
<dbReference type="SMART" id="SM00657">
    <property type="entry name" value="RPOL4c"/>
    <property type="match status" value="1"/>
</dbReference>
<dbReference type="GO" id="GO:0001401">
    <property type="term" value="C:SAM complex"/>
    <property type="evidence" value="ECO:0007669"/>
    <property type="project" value="InterPro"/>
</dbReference>
<dbReference type="InterPro" id="IPR005574">
    <property type="entry name" value="Rpb4/RPC9"/>
</dbReference>
<evidence type="ECO:0000256" key="2">
    <source>
        <dbReference type="ARBA" id="ARBA00006898"/>
    </source>
</evidence>
<sequence length="192" mass="22408">MTNLELYAWGQGFNQSSFDPFCLSIEAYLNLVQVKWVVNECYSTDISPSGELPLLKVGFEPITGTFNIIKVLKSRVSNYEVLQFFSTPFETVDPAFQDYRTAMHTTTKFLSDPMLPCSQQTVEQIVEYKKRFRDLKLTKLEKLSILNNRPQSLVELVVLVEEIDERFSEQEQQQILELLDCLEYERPQEEEE</sequence>
<accession>A0AAD5UIH5</accession>
<feature type="domain" description="RNA polymerase Rpb4/RPC9 core" evidence="7">
    <location>
        <begin position="69"/>
        <end position="185"/>
    </location>
</feature>
<comment type="subcellular location">
    <subcellularLocation>
        <location evidence="1">Nucleus</location>
    </subcellularLocation>
</comment>
<dbReference type="Pfam" id="PF10568">
    <property type="entry name" value="Tom37"/>
    <property type="match status" value="1"/>
</dbReference>
<dbReference type="InterPro" id="IPR010997">
    <property type="entry name" value="HRDC-like_sf"/>
</dbReference>
<keyword evidence="5" id="KW-0804">Transcription</keyword>
<gene>
    <name evidence="8" type="ORF">HK103_005080</name>
</gene>
<dbReference type="EMBL" id="JADGKB010000045">
    <property type="protein sequence ID" value="KAJ3256836.1"/>
    <property type="molecule type" value="Genomic_DNA"/>
</dbReference>
<evidence type="ECO:0000313" key="9">
    <source>
        <dbReference type="Proteomes" id="UP001210925"/>
    </source>
</evidence>
<keyword evidence="9" id="KW-1185">Reference proteome</keyword>
<evidence type="ECO:0000256" key="3">
    <source>
        <dbReference type="ARBA" id="ARBA00016672"/>
    </source>
</evidence>
<evidence type="ECO:0000256" key="4">
    <source>
        <dbReference type="ARBA" id="ARBA00022478"/>
    </source>
</evidence>
<protein>
    <recommendedName>
        <fullName evidence="3">DNA-directed RNA polymerase III subunit RPC9</fullName>
    </recommendedName>
</protein>
<dbReference type="PANTHER" id="PTHR15561:SF0">
    <property type="entry name" value="DNA-DIRECTED RNA POLYMERASE III SUBUNIT RPC9"/>
    <property type="match status" value="1"/>
</dbReference>